<protein>
    <submittedName>
        <fullName evidence="1">Uncharacterized protein</fullName>
    </submittedName>
</protein>
<dbReference type="Proteomes" id="UP001500724">
    <property type="component" value="Unassembled WGS sequence"/>
</dbReference>
<reference evidence="1 2" key="1">
    <citation type="journal article" date="2019" name="Int. J. Syst. Evol. Microbiol.">
        <title>The Global Catalogue of Microorganisms (GCM) 10K type strain sequencing project: providing services to taxonomists for standard genome sequencing and annotation.</title>
        <authorList>
            <consortium name="The Broad Institute Genomics Platform"/>
            <consortium name="The Broad Institute Genome Sequencing Center for Infectious Disease"/>
            <person name="Wu L."/>
            <person name="Ma J."/>
        </authorList>
    </citation>
    <scope>NUCLEOTIDE SEQUENCE [LARGE SCALE GENOMIC DNA]</scope>
    <source>
        <strain evidence="1 2">JCM 10367</strain>
    </source>
</reference>
<keyword evidence="2" id="KW-1185">Reference proteome</keyword>
<evidence type="ECO:0000313" key="2">
    <source>
        <dbReference type="Proteomes" id="UP001500724"/>
    </source>
</evidence>
<evidence type="ECO:0000313" key="1">
    <source>
        <dbReference type="EMBL" id="GAA0654107.1"/>
    </source>
</evidence>
<name>A0ABN1HJ88_9ACTN</name>
<accession>A0ABN1HJ88</accession>
<organism evidence="1 2">
    <name type="scientific">Streptomyces thermocarboxydovorans</name>
    <dbReference type="NCBI Taxonomy" id="59298"/>
    <lineage>
        <taxon>Bacteria</taxon>
        <taxon>Bacillati</taxon>
        <taxon>Actinomycetota</taxon>
        <taxon>Actinomycetes</taxon>
        <taxon>Kitasatosporales</taxon>
        <taxon>Streptomycetaceae</taxon>
        <taxon>Streptomyces</taxon>
    </lineage>
</organism>
<dbReference type="EMBL" id="BAAAGU010000036">
    <property type="protein sequence ID" value="GAA0654107.1"/>
    <property type="molecule type" value="Genomic_DNA"/>
</dbReference>
<gene>
    <name evidence="1" type="ORF">GCM10009535_35880</name>
</gene>
<comment type="caution">
    <text evidence="1">The sequence shown here is derived from an EMBL/GenBank/DDBJ whole genome shotgun (WGS) entry which is preliminary data.</text>
</comment>
<sequence length="96" mass="10643">MPAEVLTARVRAVMQARAATRRGDMARLLGCGCMKTLRSTRQPPVSGCTLSITLRRRMRARSLGGPIVGFRAAELVIQVTRRFFGRREITGEPFPV</sequence>
<proteinExistence type="predicted"/>